<dbReference type="Proteomes" id="UP000193144">
    <property type="component" value="Unassembled WGS sequence"/>
</dbReference>
<dbReference type="OrthoDB" id="3690497at2759"/>
<organism evidence="2 3">
    <name type="scientific">Clohesyomyces aquaticus</name>
    <dbReference type="NCBI Taxonomy" id="1231657"/>
    <lineage>
        <taxon>Eukaryota</taxon>
        <taxon>Fungi</taxon>
        <taxon>Dikarya</taxon>
        <taxon>Ascomycota</taxon>
        <taxon>Pezizomycotina</taxon>
        <taxon>Dothideomycetes</taxon>
        <taxon>Pleosporomycetidae</taxon>
        <taxon>Pleosporales</taxon>
        <taxon>Lindgomycetaceae</taxon>
        <taxon>Clohesyomyces</taxon>
    </lineage>
</organism>
<dbReference type="SUPFAM" id="SSF52047">
    <property type="entry name" value="RNI-like"/>
    <property type="match status" value="1"/>
</dbReference>
<dbReference type="Gene3D" id="3.80.10.10">
    <property type="entry name" value="Ribonuclease Inhibitor"/>
    <property type="match status" value="1"/>
</dbReference>
<sequence length="557" mass="62579">MSSSSSTRRKRKGAPTSPVPSTRPPKRASTRPRPPPGRHRPNQGPPSDAMSPDDSAFLDRLPDELLLQVLELLDVGADERNTTFYSLCLISRRFGRLGQHVLYKTFDLDCGRPGPFLRTVIARPDLAQRVRYVLWEYNMAQPGAPPADQPSSSDLRSLRASLKRQDLPWSGQWQTMYASGHAACLLKLLLLHTPNIRYLGVVDRTSPRAYFDVSLSNESWTQLFFPPEHRVPSSPGLSSRYTQLHTLHLRMGGIRMEHIHAIIRLPSLRRLILNGAYHPVNGPSQDNGVATCVPSSSNIVHLEVHRSFMSHTGLAQLVKACRKLEHLVFSYDSQSYTRNVAEIGYPILAAALHQHKHTLEHIDLDDLSDRKIPALIDYPRGTIGSFQDFTKLNYLGCPIEAFQSWNSNEWGESHVELHNVLPKTLEHFSLTVFESEEVDGTCYSSLASLSAFPGRYSKGLPQLRNITIRVHPEVYLKNTDLWKLDISFVNCEVYLRIIQDGKLWTRDDFFEDSSSDGEEDSDIDSETLSMIEGAVTASAAAVMATMLAVTQSLHHLL</sequence>
<dbReference type="InterPro" id="IPR032675">
    <property type="entry name" value="LRR_dom_sf"/>
</dbReference>
<dbReference type="STRING" id="1231657.A0A1Y2A9I0"/>
<accession>A0A1Y2A9I0</accession>
<name>A0A1Y2A9I0_9PLEO</name>
<dbReference type="EMBL" id="MCFA01000003">
    <property type="protein sequence ID" value="ORY19161.1"/>
    <property type="molecule type" value="Genomic_DNA"/>
</dbReference>
<dbReference type="AlphaFoldDB" id="A0A1Y2A9I0"/>
<evidence type="ECO:0000256" key="1">
    <source>
        <dbReference type="SAM" id="MobiDB-lite"/>
    </source>
</evidence>
<feature type="compositionally biased region" description="Basic residues" evidence="1">
    <location>
        <begin position="24"/>
        <end position="41"/>
    </location>
</feature>
<keyword evidence="3" id="KW-1185">Reference proteome</keyword>
<evidence type="ECO:0008006" key="4">
    <source>
        <dbReference type="Google" id="ProtNLM"/>
    </source>
</evidence>
<gene>
    <name evidence="2" type="ORF">BCR34DRAFT_206911</name>
</gene>
<feature type="region of interest" description="Disordered" evidence="1">
    <location>
        <begin position="1"/>
        <end position="56"/>
    </location>
</feature>
<evidence type="ECO:0000313" key="2">
    <source>
        <dbReference type="EMBL" id="ORY19161.1"/>
    </source>
</evidence>
<protein>
    <recommendedName>
        <fullName evidence="4">F-box domain-containing protein</fullName>
    </recommendedName>
</protein>
<proteinExistence type="predicted"/>
<reference evidence="2 3" key="1">
    <citation type="submission" date="2016-07" db="EMBL/GenBank/DDBJ databases">
        <title>Pervasive Adenine N6-methylation of Active Genes in Fungi.</title>
        <authorList>
            <consortium name="DOE Joint Genome Institute"/>
            <person name="Mondo S.J."/>
            <person name="Dannebaum R.O."/>
            <person name="Kuo R.C."/>
            <person name="Labutti K."/>
            <person name="Haridas S."/>
            <person name="Kuo A."/>
            <person name="Salamov A."/>
            <person name="Ahrendt S.R."/>
            <person name="Lipzen A."/>
            <person name="Sullivan W."/>
            <person name="Andreopoulos W.B."/>
            <person name="Clum A."/>
            <person name="Lindquist E."/>
            <person name="Daum C."/>
            <person name="Ramamoorthy G.K."/>
            <person name="Gryganskyi A."/>
            <person name="Culley D."/>
            <person name="Magnuson J.K."/>
            <person name="James T.Y."/>
            <person name="O'Malley M.A."/>
            <person name="Stajich J.E."/>
            <person name="Spatafora J.W."/>
            <person name="Visel A."/>
            <person name="Grigoriev I.V."/>
        </authorList>
    </citation>
    <scope>NUCLEOTIDE SEQUENCE [LARGE SCALE GENOMIC DNA]</scope>
    <source>
        <strain evidence="2 3">CBS 115471</strain>
    </source>
</reference>
<comment type="caution">
    <text evidence="2">The sequence shown here is derived from an EMBL/GenBank/DDBJ whole genome shotgun (WGS) entry which is preliminary data.</text>
</comment>
<evidence type="ECO:0000313" key="3">
    <source>
        <dbReference type="Proteomes" id="UP000193144"/>
    </source>
</evidence>